<organism evidence="2 3">
    <name type="scientific">Aquimarina hainanensis</name>
    <dbReference type="NCBI Taxonomy" id="1578017"/>
    <lineage>
        <taxon>Bacteria</taxon>
        <taxon>Pseudomonadati</taxon>
        <taxon>Bacteroidota</taxon>
        <taxon>Flavobacteriia</taxon>
        <taxon>Flavobacteriales</taxon>
        <taxon>Flavobacteriaceae</taxon>
        <taxon>Aquimarina</taxon>
    </lineage>
</organism>
<keyword evidence="3" id="KW-1185">Reference proteome</keyword>
<keyword evidence="1" id="KW-0732">Signal</keyword>
<proteinExistence type="predicted"/>
<gene>
    <name evidence="2" type="ORF">ACFSTE_08365</name>
</gene>
<dbReference type="RefSeq" id="WP_378256617.1">
    <property type="nucleotide sequence ID" value="NZ_JBHSJV010000001.1"/>
</dbReference>
<dbReference type="InterPro" id="IPR026341">
    <property type="entry name" value="T9SS_type_B"/>
</dbReference>
<evidence type="ECO:0000313" key="2">
    <source>
        <dbReference type="EMBL" id="MFD2590843.1"/>
    </source>
</evidence>
<dbReference type="EMBL" id="JBHULX010000007">
    <property type="protein sequence ID" value="MFD2590843.1"/>
    <property type="molecule type" value="Genomic_DNA"/>
</dbReference>
<dbReference type="NCBIfam" id="TIGR04131">
    <property type="entry name" value="Bac_Flav_CTERM"/>
    <property type="match status" value="1"/>
</dbReference>
<evidence type="ECO:0000256" key="1">
    <source>
        <dbReference type="SAM" id="SignalP"/>
    </source>
</evidence>
<reference evidence="3" key="1">
    <citation type="journal article" date="2019" name="Int. J. Syst. Evol. Microbiol.">
        <title>The Global Catalogue of Microorganisms (GCM) 10K type strain sequencing project: providing services to taxonomists for standard genome sequencing and annotation.</title>
        <authorList>
            <consortium name="The Broad Institute Genomics Platform"/>
            <consortium name="The Broad Institute Genome Sequencing Center for Infectious Disease"/>
            <person name="Wu L."/>
            <person name="Ma J."/>
        </authorList>
    </citation>
    <scope>NUCLEOTIDE SEQUENCE [LARGE SCALE GENOMIC DNA]</scope>
    <source>
        <strain evidence="3">KCTC 42423</strain>
    </source>
</reference>
<name>A0ABW5N9I5_9FLAO</name>
<comment type="caution">
    <text evidence="2">The sequence shown here is derived from an EMBL/GenBank/DDBJ whole genome shotgun (WGS) entry which is preliminary data.</text>
</comment>
<protein>
    <submittedName>
        <fullName evidence="2">Gliding motility-associated C-terminal domain-containing protein</fullName>
    </submittedName>
</protein>
<sequence length="387" mass="43114">MNKLLITILLASISSNIFAQVAFHNAGNVQIHDQGQVGFHIDVINDGTFDNNLGLAGFYNTANSLTVSGTSRPVFHDLEVDVPNDLFLEVSVGTDNFQQFVNGRVITPRDQKNVSFDYLNDAPYDGENDDRFVDGYASVQGDLDFTFPIGDDYRLRPMSIDNQSAAIASKGAYFFENPNSPNYFSDNFNTESRAATLFNISIFEFWDLDGDVETGVTLTWDDNSNIPTLVDDLNDLRVVGWDIETEKWVNLGNVSTTGNMDSGSITSESIIPSKYAVLTFGSSSNLLDGDLEIFTAISPNGDNLNDSFRIIGLAEFPNNEVLIYNRWGVLVYSQKQYHLHQETNGFKGISDGRATINKDEKLPEGTYYYILKIDGSEDRSGYLYINR</sequence>
<accession>A0ABW5N9I5</accession>
<evidence type="ECO:0000313" key="3">
    <source>
        <dbReference type="Proteomes" id="UP001597459"/>
    </source>
</evidence>
<dbReference type="Pfam" id="PF13585">
    <property type="entry name" value="CHU_C"/>
    <property type="match status" value="1"/>
</dbReference>
<feature type="signal peptide" evidence="1">
    <location>
        <begin position="1"/>
        <end position="19"/>
    </location>
</feature>
<dbReference type="Proteomes" id="UP001597459">
    <property type="component" value="Unassembled WGS sequence"/>
</dbReference>
<feature type="chain" id="PRO_5046676516" evidence="1">
    <location>
        <begin position="20"/>
        <end position="387"/>
    </location>
</feature>